<keyword evidence="3" id="KW-1185">Reference proteome</keyword>
<accession>A0A553QT32</accession>
<dbReference type="EMBL" id="SRMA01025565">
    <property type="protein sequence ID" value="TRY93129.1"/>
    <property type="molecule type" value="Genomic_DNA"/>
</dbReference>
<dbReference type="STRING" id="623744.A0A553QT32"/>
<name>A0A553QT32_9TELE</name>
<comment type="caution">
    <text evidence="2">The sequence shown here is derived from an EMBL/GenBank/DDBJ whole genome shotgun (WGS) entry which is preliminary data.</text>
</comment>
<feature type="region of interest" description="Disordered" evidence="1">
    <location>
        <begin position="50"/>
        <end position="70"/>
    </location>
</feature>
<reference evidence="2 3" key="1">
    <citation type="journal article" date="2019" name="Sci. Data">
        <title>Hybrid genome assembly and annotation of Danionella translucida.</title>
        <authorList>
            <person name="Kadobianskyi M."/>
            <person name="Schulze L."/>
            <person name="Schuelke M."/>
            <person name="Judkewitz B."/>
        </authorList>
    </citation>
    <scope>NUCLEOTIDE SEQUENCE [LARGE SCALE GENOMIC DNA]</scope>
    <source>
        <strain evidence="2 3">Bolton</strain>
    </source>
</reference>
<proteinExistence type="predicted"/>
<protein>
    <submittedName>
        <fullName evidence="2">Uncharacterized protein</fullName>
    </submittedName>
</protein>
<evidence type="ECO:0000256" key="1">
    <source>
        <dbReference type="SAM" id="MobiDB-lite"/>
    </source>
</evidence>
<organism evidence="2 3">
    <name type="scientific">Danionella cerebrum</name>
    <dbReference type="NCBI Taxonomy" id="2873325"/>
    <lineage>
        <taxon>Eukaryota</taxon>
        <taxon>Metazoa</taxon>
        <taxon>Chordata</taxon>
        <taxon>Craniata</taxon>
        <taxon>Vertebrata</taxon>
        <taxon>Euteleostomi</taxon>
        <taxon>Actinopterygii</taxon>
        <taxon>Neopterygii</taxon>
        <taxon>Teleostei</taxon>
        <taxon>Ostariophysi</taxon>
        <taxon>Cypriniformes</taxon>
        <taxon>Danionidae</taxon>
        <taxon>Danioninae</taxon>
        <taxon>Danionella</taxon>
    </lineage>
</organism>
<gene>
    <name evidence="2" type="ORF">DNTS_016475</name>
</gene>
<evidence type="ECO:0000313" key="2">
    <source>
        <dbReference type="EMBL" id="TRY93129.1"/>
    </source>
</evidence>
<dbReference type="Proteomes" id="UP000316079">
    <property type="component" value="Unassembled WGS sequence"/>
</dbReference>
<sequence length="120" mass="13493">MFIVFFQLGFDAVRVFKKRNKALKKIYKLIKNRKLQVTKDGLVPNLPAGLENKAFETEQDAEPETEAPRTASEVKVHVDWMSELPVSVGVPRIHIRSLLLDFLAVSFLDVVAAKSLNLAS</sequence>
<feature type="non-terminal residue" evidence="2">
    <location>
        <position position="120"/>
    </location>
</feature>
<evidence type="ECO:0000313" key="3">
    <source>
        <dbReference type="Proteomes" id="UP000316079"/>
    </source>
</evidence>
<dbReference type="OrthoDB" id="288203at2759"/>
<dbReference type="AlphaFoldDB" id="A0A553QT32"/>